<reference evidence="1" key="1">
    <citation type="submission" date="2020-11" db="EMBL/GenBank/DDBJ databases">
        <authorList>
            <consortium name="DOE Joint Genome Institute"/>
            <person name="Ahrendt S."/>
            <person name="Riley R."/>
            <person name="Andreopoulos W."/>
            <person name="LaButti K."/>
            <person name="Pangilinan J."/>
            <person name="Ruiz-duenas F.J."/>
            <person name="Barrasa J.M."/>
            <person name="Sanchez-Garcia M."/>
            <person name="Camarero S."/>
            <person name="Miyauchi S."/>
            <person name="Serrano A."/>
            <person name="Linde D."/>
            <person name="Babiker R."/>
            <person name="Drula E."/>
            <person name="Ayuso-Fernandez I."/>
            <person name="Pacheco R."/>
            <person name="Padilla G."/>
            <person name="Ferreira P."/>
            <person name="Barriuso J."/>
            <person name="Kellner H."/>
            <person name="Castanera R."/>
            <person name="Alfaro M."/>
            <person name="Ramirez L."/>
            <person name="Pisabarro A.G."/>
            <person name="Kuo A."/>
            <person name="Tritt A."/>
            <person name="Lipzen A."/>
            <person name="He G."/>
            <person name="Yan M."/>
            <person name="Ng V."/>
            <person name="Cullen D."/>
            <person name="Martin F."/>
            <person name="Rosso M.-N."/>
            <person name="Henrissat B."/>
            <person name="Hibbett D."/>
            <person name="Martinez A.T."/>
            <person name="Grigoriev I.V."/>
        </authorList>
    </citation>
    <scope>NUCLEOTIDE SEQUENCE</scope>
    <source>
        <strain evidence="1">AH 44721</strain>
    </source>
</reference>
<name>A0A9P5N6F3_GYMJU</name>
<proteinExistence type="predicted"/>
<protein>
    <submittedName>
        <fullName evidence="1">Uncharacterized protein</fullName>
    </submittedName>
</protein>
<evidence type="ECO:0000313" key="2">
    <source>
        <dbReference type="Proteomes" id="UP000724874"/>
    </source>
</evidence>
<dbReference type="EMBL" id="JADNYJ010000836">
    <property type="protein sequence ID" value="KAF8868021.1"/>
    <property type="molecule type" value="Genomic_DNA"/>
</dbReference>
<dbReference type="AlphaFoldDB" id="A0A9P5N6F3"/>
<sequence>MSLQCFPDNVLERILAIALTNPVFIPPGDNDPHPKLMRVSSQCSKIILLLPGLWDRYLFRHKPFQNADAVMAIFRMYLHLSGSNPLSFIFATDFYWKLEDTFVNLALPLQHLGDRKISIVNEIIQPNLRRLQHLSIVLTVSEAAKLLLDIPEDAFRALKTISITLIVETTPGISTFTFEDQYPFTALPPLREGLRHIKGGVDALVTKLPWGSVTKLNLGNVRIPLPVFMRIMLLSKSSMTEAYFYVHFTTRSSTDLRPRYRKPITMSSLTKLHLRLVDANFFPEFILPLRLPVIEELQIDQGTKRCSLTWDLGIYMTWFLRCQHSVTSLRRLKLSEFALPGQSDATVHGRLSPGRKSYRVLEKFLKKLSGLQSLFLPAGICVHLPILDALATRQLLPKLEILHMVAASDPQDVFDAVRTRNFGPSTSTAWEYIRGVVLVLPSTFSKEEEKRFKREAASLNLDQGFVLSFVPPCGMENCNAYCYLGN</sequence>
<dbReference type="OrthoDB" id="2992500at2759"/>
<evidence type="ECO:0000313" key="1">
    <source>
        <dbReference type="EMBL" id="KAF8868021.1"/>
    </source>
</evidence>
<accession>A0A9P5N6F3</accession>
<comment type="caution">
    <text evidence="1">The sequence shown here is derived from an EMBL/GenBank/DDBJ whole genome shotgun (WGS) entry which is preliminary data.</text>
</comment>
<organism evidence="1 2">
    <name type="scientific">Gymnopilus junonius</name>
    <name type="common">Spectacular rustgill mushroom</name>
    <name type="synonym">Gymnopilus spectabilis subsp. junonius</name>
    <dbReference type="NCBI Taxonomy" id="109634"/>
    <lineage>
        <taxon>Eukaryota</taxon>
        <taxon>Fungi</taxon>
        <taxon>Dikarya</taxon>
        <taxon>Basidiomycota</taxon>
        <taxon>Agaricomycotina</taxon>
        <taxon>Agaricomycetes</taxon>
        <taxon>Agaricomycetidae</taxon>
        <taxon>Agaricales</taxon>
        <taxon>Agaricineae</taxon>
        <taxon>Hymenogastraceae</taxon>
        <taxon>Gymnopilus</taxon>
    </lineage>
</organism>
<gene>
    <name evidence="1" type="ORF">CPB84DRAFT_1463961</name>
</gene>
<keyword evidence="2" id="KW-1185">Reference proteome</keyword>
<dbReference type="Proteomes" id="UP000724874">
    <property type="component" value="Unassembled WGS sequence"/>
</dbReference>